<keyword evidence="2 4" id="KW-0808">Transferase</keyword>
<dbReference type="InterPro" id="IPR050271">
    <property type="entry name" value="UDP-glycosyltransferase"/>
</dbReference>
<proteinExistence type="predicted"/>
<evidence type="ECO:0000256" key="2">
    <source>
        <dbReference type="ARBA" id="ARBA00022679"/>
    </source>
</evidence>
<keyword evidence="5" id="KW-1185">Reference proteome</keyword>
<dbReference type="Gene3D" id="3.40.50.2000">
    <property type="entry name" value="Glycogen Phosphorylase B"/>
    <property type="match status" value="1"/>
</dbReference>
<keyword evidence="3" id="KW-1133">Transmembrane helix</keyword>
<name>A0A397U556_9GLOM</name>
<evidence type="ECO:0000313" key="5">
    <source>
        <dbReference type="Proteomes" id="UP000266673"/>
    </source>
</evidence>
<accession>A0A397U556</accession>
<dbReference type="AlphaFoldDB" id="A0A397U556"/>
<dbReference type="PANTHER" id="PTHR48043">
    <property type="entry name" value="EG:EG0003.4 PROTEIN-RELATED"/>
    <property type="match status" value="1"/>
</dbReference>
<dbReference type="GO" id="GO:0008194">
    <property type="term" value="F:UDP-glycosyltransferase activity"/>
    <property type="evidence" value="ECO:0007669"/>
    <property type="project" value="InterPro"/>
</dbReference>
<dbReference type="Pfam" id="PF00201">
    <property type="entry name" value="UDPGT"/>
    <property type="match status" value="1"/>
</dbReference>
<dbReference type="SUPFAM" id="SSF53756">
    <property type="entry name" value="UDP-Glycosyltransferase/glycogen phosphorylase"/>
    <property type="match status" value="1"/>
</dbReference>
<comment type="caution">
    <text evidence="4">The sequence shown here is derived from an EMBL/GenBank/DDBJ whole genome shotgun (WGS) entry which is preliminary data.</text>
</comment>
<feature type="transmembrane region" description="Helical" evidence="3">
    <location>
        <begin position="157"/>
        <end position="179"/>
    </location>
</feature>
<keyword evidence="1" id="KW-0328">Glycosyltransferase</keyword>
<evidence type="ECO:0000313" key="4">
    <source>
        <dbReference type="EMBL" id="RIB05415.1"/>
    </source>
</evidence>
<protein>
    <submittedName>
        <fullName evidence="4">Glycosyltransferase Family 1 protein</fullName>
    </submittedName>
</protein>
<gene>
    <name evidence="4" type="ORF">C2G38_2047613</name>
</gene>
<organism evidence="4 5">
    <name type="scientific">Gigaspora rosea</name>
    <dbReference type="NCBI Taxonomy" id="44941"/>
    <lineage>
        <taxon>Eukaryota</taxon>
        <taxon>Fungi</taxon>
        <taxon>Fungi incertae sedis</taxon>
        <taxon>Mucoromycota</taxon>
        <taxon>Glomeromycotina</taxon>
        <taxon>Glomeromycetes</taxon>
        <taxon>Diversisporales</taxon>
        <taxon>Gigasporaceae</taxon>
        <taxon>Gigaspora</taxon>
    </lineage>
</organism>
<dbReference type="InterPro" id="IPR002213">
    <property type="entry name" value="UDP_glucos_trans"/>
</dbReference>
<keyword evidence="3" id="KW-0812">Transmembrane</keyword>
<dbReference type="EMBL" id="QKWP01001986">
    <property type="protein sequence ID" value="RIB05415.1"/>
    <property type="molecule type" value="Genomic_DNA"/>
</dbReference>
<keyword evidence="3" id="KW-0472">Membrane</keyword>
<reference evidence="4 5" key="1">
    <citation type="submission" date="2018-06" db="EMBL/GenBank/DDBJ databases">
        <title>Comparative genomics reveals the genomic features of Rhizophagus irregularis, R. cerebriforme, R. diaphanum and Gigaspora rosea, and their symbiotic lifestyle signature.</title>
        <authorList>
            <person name="Morin E."/>
            <person name="San Clemente H."/>
            <person name="Chen E.C.H."/>
            <person name="De La Providencia I."/>
            <person name="Hainaut M."/>
            <person name="Kuo A."/>
            <person name="Kohler A."/>
            <person name="Murat C."/>
            <person name="Tang N."/>
            <person name="Roy S."/>
            <person name="Loubradou J."/>
            <person name="Henrissat B."/>
            <person name="Grigoriev I.V."/>
            <person name="Corradi N."/>
            <person name="Roux C."/>
            <person name="Martin F.M."/>
        </authorList>
    </citation>
    <scope>NUCLEOTIDE SEQUENCE [LARGE SCALE GENOMIC DNA]</scope>
    <source>
        <strain evidence="4 5">DAOM 194757</strain>
    </source>
</reference>
<dbReference type="Proteomes" id="UP000266673">
    <property type="component" value="Unassembled WGS sequence"/>
</dbReference>
<dbReference type="PANTHER" id="PTHR48043:SF145">
    <property type="entry name" value="FI06409P-RELATED"/>
    <property type="match status" value="1"/>
</dbReference>
<evidence type="ECO:0000256" key="1">
    <source>
        <dbReference type="ARBA" id="ARBA00022676"/>
    </source>
</evidence>
<dbReference type="OrthoDB" id="2425510at2759"/>
<sequence>MYNAKPMLVLPIRGDQPRNAEMLELAGMALKTSKTDLKLDDIITKVKRSLNEEGFKKNAERLQFLAKVNRKRKYRAADLIVIVLNTAKYEGVKEVNGGFKVDNENLLRDWITPDTRMGFIRGNNLDVNGGYKVDNENLLRDWITPDTRMGYIRGNNLDVYGTAIILFLALIGGFFLLFVENI</sequence>
<evidence type="ECO:0000256" key="3">
    <source>
        <dbReference type="SAM" id="Phobius"/>
    </source>
</evidence>